<evidence type="ECO:0000313" key="6">
    <source>
        <dbReference type="Proteomes" id="UP001237642"/>
    </source>
</evidence>
<evidence type="ECO:0000256" key="2">
    <source>
        <dbReference type="ARBA" id="ARBA00023004"/>
    </source>
</evidence>
<comment type="caution">
    <text evidence="5">The sequence shown here is derived from an EMBL/GenBank/DDBJ whole genome shotgun (WGS) entry which is preliminary data.</text>
</comment>
<organism evidence="5 6">
    <name type="scientific">Heracleum sosnowskyi</name>
    <dbReference type="NCBI Taxonomy" id="360622"/>
    <lineage>
        <taxon>Eukaryota</taxon>
        <taxon>Viridiplantae</taxon>
        <taxon>Streptophyta</taxon>
        <taxon>Embryophyta</taxon>
        <taxon>Tracheophyta</taxon>
        <taxon>Spermatophyta</taxon>
        <taxon>Magnoliopsida</taxon>
        <taxon>eudicotyledons</taxon>
        <taxon>Gunneridae</taxon>
        <taxon>Pentapetalae</taxon>
        <taxon>asterids</taxon>
        <taxon>campanulids</taxon>
        <taxon>Apiales</taxon>
        <taxon>Apiaceae</taxon>
        <taxon>Apioideae</taxon>
        <taxon>apioid superclade</taxon>
        <taxon>Tordylieae</taxon>
        <taxon>Tordyliinae</taxon>
        <taxon>Heracleum</taxon>
    </lineage>
</organism>
<dbReference type="EMBL" id="JAUIZM010000005">
    <property type="protein sequence ID" value="KAK1381968.1"/>
    <property type="molecule type" value="Genomic_DNA"/>
</dbReference>
<dbReference type="Gene3D" id="2.60.120.330">
    <property type="entry name" value="B-lactam Antibiotic, Isopenicillin N Synthase, Chain"/>
    <property type="match status" value="1"/>
</dbReference>
<dbReference type="PANTHER" id="PTHR47991">
    <property type="entry name" value="OXOGLUTARATE/IRON-DEPENDENT DIOXYGENASE"/>
    <property type="match status" value="1"/>
</dbReference>
<dbReference type="Proteomes" id="UP001237642">
    <property type="component" value="Unassembled WGS sequence"/>
</dbReference>
<dbReference type="InterPro" id="IPR050295">
    <property type="entry name" value="Plant_2OG-oxidoreductases"/>
</dbReference>
<evidence type="ECO:0000256" key="1">
    <source>
        <dbReference type="ARBA" id="ARBA00022723"/>
    </source>
</evidence>
<name>A0AAD8IB57_9APIA</name>
<dbReference type="InterPro" id="IPR027443">
    <property type="entry name" value="IPNS-like_sf"/>
</dbReference>
<dbReference type="AlphaFoldDB" id="A0AAD8IB57"/>
<evidence type="ECO:0000256" key="3">
    <source>
        <dbReference type="SAM" id="Phobius"/>
    </source>
</evidence>
<dbReference type="InterPro" id="IPR026992">
    <property type="entry name" value="DIOX_N"/>
</dbReference>
<keyword evidence="3" id="KW-0812">Transmembrane</keyword>
<keyword evidence="3" id="KW-0472">Membrane</keyword>
<keyword evidence="2" id="KW-0408">Iron</keyword>
<reference evidence="5" key="2">
    <citation type="submission" date="2023-05" db="EMBL/GenBank/DDBJ databases">
        <authorList>
            <person name="Schelkunov M.I."/>
        </authorList>
    </citation>
    <scope>NUCLEOTIDE SEQUENCE</scope>
    <source>
        <strain evidence="5">Hsosn_3</strain>
        <tissue evidence="5">Leaf</tissue>
    </source>
</reference>
<keyword evidence="1" id="KW-0479">Metal-binding</keyword>
<dbReference type="SUPFAM" id="SSF51197">
    <property type="entry name" value="Clavaminate synthase-like"/>
    <property type="match status" value="1"/>
</dbReference>
<dbReference type="Pfam" id="PF14226">
    <property type="entry name" value="DIOX_N"/>
    <property type="match status" value="1"/>
</dbReference>
<sequence>MEVQNVRKLGSSLQVPSVQELAKEKSVMVPLRHVHSDLDPVLLSPTNLLQVPVIDMEILVDGELKDAELNKLDQALKTEVEEFFKLPLEDKRKFGKLEGDIEGYGEAFVVSNEQKLDWADMFYMITLPTDLRKPQLLPRLPQSFRMAMKILKGMAKVLHMKPEEREVLFEEGMQSMRMNYHPPCPQPEQRLASRDSSHITPVSEAATRFWIVSNFASMEDLSLAIVFLLNSIAAVLVKRIFKRKPLMA</sequence>
<gene>
    <name evidence="5" type="ORF">POM88_019703</name>
</gene>
<feature type="transmembrane region" description="Helical" evidence="3">
    <location>
        <begin position="221"/>
        <end position="241"/>
    </location>
</feature>
<keyword evidence="6" id="KW-1185">Reference proteome</keyword>
<dbReference type="GO" id="GO:0046872">
    <property type="term" value="F:metal ion binding"/>
    <property type="evidence" value="ECO:0007669"/>
    <property type="project" value="UniProtKB-KW"/>
</dbReference>
<reference evidence="5" key="1">
    <citation type="submission" date="2023-02" db="EMBL/GenBank/DDBJ databases">
        <title>Genome of toxic invasive species Heracleum sosnowskyi carries increased number of genes despite the absence of recent whole-genome duplications.</title>
        <authorList>
            <person name="Schelkunov M."/>
            <person name="Shtratnikova V."/>
            <person name="Makarenko M."/>
            <person name="Klepikova A."/>
            <person name="Omelchenko D."/>
            <person name="Novikova G."/>
            <person name="Obukhova E."/>
            <person name="Bogdanov V."/>
            <person name="Penin A."/>
            <person name="Logacheva M."/>
        </authorList>
    </citation>
    <scope>NUCLEOTIDE SEQUENCE</scope>
    <source>
        <strain evidence="5">Hsosn_3</strain>
        <tissue evidence="5">Leaf</tissue>
    </source>
</reference>
<keyword evidence="3" id="KW-1133">Transmembrane helix</keyword>
<evidence type="ECO:0000259" key="4">
    <source>
        <dbReference type="Pfam" id="PF14226"/>
    </source>
</evidence>
<feature type="domain" description="Non-haem dioxygenase N-terminal" evidence="4">
    <location>
        <begin position="75"/>
        <end position="136"/>
    </location>
</feature>
<proteinExistence type="predicted"/>
<protein>
    <recommendedName>
        <fullName evidence="4">Non-haem dioxygenase N-terminal domain-containing protein</fullName>
    </recommendedName>
</protein>
<accession>A0AAD8IB57</accession>
<evidence type="ECO:0000313" key="5">
    <source>
        <dbReference type="EMBL" id="KAK1381968.1"/>
    </source>
</evidence>